<keyword evidence="3" id="KW-1185">Reference proteome</keyword>
<protein>
    <submittedName>
        <fullName evidence="2">Fad-type 2</fullName>
    </submittedName>
</protein>
<dbReference type="AlphaFoldDB" id="A0A3M7M9M8"/>
<evidence type="ECO:0000256" key="1">
    <source>
        <dbReference type="SAM" id="Phobius"/>
    </source>
</evidence>
<dbReference type="EMBL" id="KE747826">
    <property type="protein sequence ID" value="RMZ71089.1"/>
    <property type="molecule type" value="Genomic_DNA"/>
</dbReference>
<proteinExistence type="predicted"/>
<organism evidence="2 3">
    <name type="scientific">Pyrenophora seminiperda CCB06</name>
    <dbReference type="NCBI Taxonomy" id="1302712"/>
    <lineage>
        <taxon>Eukaryota</taxon>
        <taxon>Fungi</taxon>
        <taxon>Dikarya</taxon>
        <taxon>Ascomycota</taxon>
        <taxon>Pezizomycotina</taxon>
        <taxon>Dothideomycetes</taxon>
        <taxon>Pleosporomycetidae</taxon>
        <taxon>Pleosporales</taxon>
        <taxon>Pleosporineae</taxon>
        <taxon>Pleosporaceae</taxon>
        <taxon>Pyrenophora</taxon>
    </lineage>
</organism>
<evidence type="ECO:0000313" key="3">
    <source>
        <dbReference type="Proteomes" id="UP000265663"/>
    </source>
</evidence>
<gene>
    <name evidence="2" type="ORF">GMOD_00005591</name>
</gene>
<name>A0A3M7M9M8_9PLEO</name>
<feature type="transmembrane region" description="Helical" evidence="1">
    <location>
        <begin position="308"/>
        <end position="327"/>
    </location>
</feature>
<reference evidence="2 3" key="1">
    <citation type="journal article" date="2014" name="PLoS ONE">
        <title>De novo Genome Assembly of the Fungal Plant Pathogen Pyrenophora semeniperda.</title>
        <authorList>
            <person name="Soliai M.M."/>
            <person name="Meyer S.E."/>
            <person name="Udall J.A."/>
            <person name="Elzinga D.E."/>
            <person name="Hermansen R.A."/>
            <person name="Bodily P.M."/>
            <person name="Hart A.A."/>
            <person name="Coleman C.E."/>
        </authorList>
    </citation>
    <scope>NUCLEOTIDE SEQUENCE [LARGE SCALE GENOMIC DNA]</scope>
    <source>
        <strain evidence="2 3">CCB06</strain>
        <tissue evidence="2">Mycelium</tissue>
    </source>
</reference>
<dbReference type="OrthoDB" id="5428890at2759"/>
<evidence type="ECO:0000313" key="2">
    <source>
        <dbReference type="EMBL" id="RMZ71089.1"/>
    </source>
</evidence>
<sequence>MASTATSLLDAPDPLTKEQIIKQLWGILPDQLNYSHYDDPFGAYWRFYNEECKNALHDNGRHVLERTHQDLLDIVHSLQKSETRDEIHRALRSKFTRPHQNENEILDCSIAFAAKIWLMADFGHMQNGHSGGRRLQWESDSLEECLSKGFPSTPLLGHNGVKLQRVFNALNLKRIAGVEVVPTANLLDHLRLYEDDTKLYVFHHVSVLRCQLSNTSFPDGLIDETLRTLALLFPQSDTATGNYCRRLQVSFDVDSQLALCGHLKTDDRQIETFTYWHDRLVVLKQVFDEATPRTLSQWWHDARNGVQWYTFWVAILVVALTLFFGFIQSVEGALQVYSGFKSETH</sequence>
<keyword evidence="1" id="KW-0812">Transmembrane</keyword>
<dbReference type="Proteomes" id="UP000265663">
    <property type="component" value="Unassembled WGS sequence"/>
</dbReference>
<accession>A0A3M7M9M8</accession>
<keyword evidence="1" id="KW-1133">Transmembrane helix</keyword>
<keyword evidence="1" id="KW-0472">Membrane</keyword>